<dbReference type="EMBL" id="BAAANS010000030">
    <property type="protein sequence ID" value="GAA2106246.1"/>
    <property type="molecule type" value="Genomic_DNA"/>
</dbReference>
<organism evidence="2 3">
    <name type="scientific">Kitasatospora saccharophila</name>
    <dbReference type="NCBI Taxonomy" id="407973"/>
    <lineage>
        <taxon>Bacteria</taxon>
        <taxon>Bacillati</taxon>
        <taxon>Actinomycetota</taxon>
        <taxon>Actinomycetes</taxon>
        <taxon>Kitasatosporales</taxon>
        <taxon>Streptomycetaceae</taxon>
        <taxon>Kitasatospora</taxon>
    </lineage>
</organism>
<evidence type="ECO:0000313" key="3">
    <source>
        <dbReference type="Proteomes" id="UP001500897"/>
    </source>
</evidence>
<sequence>MLRPAVPPGLAEGIAARRFLAPEDRSQRAEQERLFTRAPIGRTLGGAEQS</sequence>
<name>A0ABN2X7C8_9ACTN</name>
<keyword evidence="3" id="KW-1185">Reference proteome</keyword>
<protein>
    <submittedName>
        <fullName evidence="2">Uncharacterized protein</fullName>
    </submittedName>
</protein>
<accession>A0ABN2X7C8</accession>
<evidence type="ECO:0000256" key="1">
    <source>
        <dbReference type="SAM" id="MobiDB-lite"/>
    </source>
</evidence>
<reference evidence="2 3" key="1">
    <citation type="journal article" date="2019" name="Int. J. Syst. Evol. Microbiol.">
        <title>The Global Catalogue of Microorganisms (GCM) 10K type strain sequencing project: providing services to taxonomists for standard genome sequencing and annotation.</title>
        <authorList>
            <consortium name="The Broad Institute Genomics Platform"/>
            <consortium name="The Broad Institute Genome Sequencing Center for Infectious Disease"/>
            <person name="Wu L."/>
            <person name="Ma J."/>
        </authorList>
    </citation>
    <scope>NUCLEOTIDE SEQUENCE [LARGE SCALE GENOMIC DNA]</scope>
    <source>
        <strain evidence="2 3">JCM 14559</strain>
    </source>
</reference>
<evidence type="ECO:0000313" key="2">
    <source>
        <dbReference type="EMBL" id="GAA2106246.1"/>
    </source>
</evidence>
<dbReference type="Proteomes" id="UP001500897">
    <property type="component" value="Unassembled WGS sequence"/>
</dbReference>
<feature type="compositionally biased region" description="Basic and acidic residues" evidence="1">
    <location>
        <begin position="22"/>
        <end position="35"/>
    </location>
</feature>
<proteinExistence type="predicted"/>
<comment type="caution">
    <text evidence="2">The sequence shown here is derived from an EMBL/GenBank/DDBJ whole genome shotgun (WGS) entry which is preliminary data.</text>
</comment>
<dbReference type="RefSeq" id="WP_344554226.1">
    <property type="nucleotide sequence ID" value="NZ_BAAANS010000030.1"/>
</dbReference>
<gene>
    <name evidence="2" type="ORF">GCM10009759_44230</name>
</gene>
<feature type="region of interest" description="Disordered" evidence="1">
    <location>
        <begin position="22"/>
        <end position="50"/>
    </location>
</feature>